<dbReference type="RefSeq" id="WP_231448591.1">
    <property type="nucleotide sequence ID" value="NZ_JAJOMB010000024.1"/>
</dbReference>
<dbReference type="EMBL" id="JAJOMB010000024">
    <property type="protein sequence ID" value="MCD5315771.1"/>
    <property type="molecule type" value="Genomic_DNA"/>
</dbReference>
<name>A0A9X1NMD5_9ACTN</name>
<evidence type="ECO:0000313" key="2">
    <source>
        <dbReference type="EMBL" id="MCD5315771.1"/>
    </source>
</evidence>
<dbReference type="AlphaFoldDB" id="A0A9X1NMD5"/>
<sequence>MTRHVADLPVGTDPNPGSPCEHAGNIPDHLDPALTMRVPVHPLFSPGRPLRFLGPADAVQGDQPPIVQFPKVGTDTVEEERCKAVERSTGLERGPELVHDVRRRGRSGVSNPFGSPQHFADLHDRALDVLQPDNDIPPMRFSLNLGRMPFPVPQFRLVIGPSGDPAVETGPQCLNRPAGLFQSKCCTTENEDQGAGPEADAFQVTGEIASSVMKLSPDSSQFTLEAVVRTTVVLEGPSQNPFVGRVEVTVEIEYASETTYQITHEITNNFSSTHQLLDQSVPLSAVEHRSPASERA</sequence>
<comment type="caution">
    <text evidence="2">The sequence shown here is derived from an EMBL/GenBank/DDBJ whole genome shotgun (WGS) entry which is preliminary data.</text>
</comment>
<evidence type="ECO:0000313" key="3">
    <source>
        <dbReference type="Proteomes" id="UP001138997"/>
    </source>
</evidence>
<dbReference type="Proteomes" id="UP001138997">
    <property type="component" value="Unassembled WGS sequence"/>
</dbReference>
<organism evidence="2 3">
    <name type="scientific">Kineosporia babensis</name>
    <dbReference type="NCBI Taxonomy" id="499548"/>
    <lineage>
        <taxon>Bacteria</taxon>
        <taxon>Bacillati</taxon>
        <taxon>Actinomycetota</taxon>
        <taxon>Actinomycetes</taxon>
        <taxon>Kineosporiales</taxon>
        <taxon>Kineosporiaceae</taxon>
        <taxon>Kineosporia</taxon>
    </lineage>
</organism>
<gene>
    <name evidence="2" type="ORF">LR394_33230</name>
</gene>
<protein>
    <submittedName>
        <fullName evidence="2">Uncharacterized protein</fullName>
    </submittedName>
</protein>
<accession>A0A9X1NMD5</accession>
<proteinExistence type="predicted"/>
<evidence type="ECO:0000256" key="1">
    <source>
        <dbReference type="SAM" id="MobiDB-lite"/>
    </source>
</evidence>
<keyword evidence="3" id="KW-1185">Reference proteome</keyword>
<reference evidence="2" key="1">
    <citation type="submission" date="2021-11" db="EMBL/GenBank/DDBJ databases">
        <title>Streptomyces corallinus and Kineosporia corallina sp. nov., two new coral-derived marine actinobacteria.</title>
        <authorList>
            <person name="Buangrab K."/>
            <person name="Sutthacheep M."/>
            <person name="Yeemin T."/>
            <person name="Harunari E."/>
            <person name="Igarashi Y."/>
            <person name="Sripreechasak P."/>
            <person name="Kanchanasin P."/>
            <person name="Tanasupawat S."/>
            <person name="Phongsopitanun W."/>
        </authorList>
    </citation>
    <scope>NUCLEOTIDE SEQUENCE</scope>
    <source>
        <strain evidence="2">JCM 31032</strain>
    </source>
</reference>
<feature type="region of interest" description="Disordered" evidence="1">
    <location>
        <begin position="1"/>
        <end position="25"/>
    </location>
</feature>